<comment type="cofactor">
    <cofactor evidence="2">
        <name>FAD</name>
        <dbReference type="ChEBI" id="CHEBI:57692"/>
    </cofactor>
</comment>
<dbReference type="InterPro" id="IPR039261">
    <property type="entry name" value="FNR_nucleotide-bd"/>
</dbReference>
<evidence type="ECO:0000256" key="15">
    <source>
        <dbReference type="ARBA" id="ARBA00049433"/>
    </source>
</evidence>
<dbReference type="RefSeq" id="WP_096895911.1">
    <property type="nucleotide sequence ID" value="NZ_BAOS01000034.1"/>
</dbReference>
<dbReference type="CDD" id="cd06184">
    <property type="entry name" value="flavohem_like_fad_nad_binding"/>
    <property type="match status" value="1"/>
</dbReference>
<keyword evidence="5 16" id="KW-0349">Heme</keyword>
<name>A0A286U316_9BACT</name>
<protein>
    <recommendedName>
        <fullName evidence="4">nitric oxide dioxygenase</fullName>
        <ecNumber evidence="4">1.14.12.17</ecNumber>
    </recommendedName>
</protein>
<feature type="domain" description="Globin" evidence="17">
    <location>
        <begin position="2"/>
        <end position="139"/>
    </location>
</feature>
<keyword evidence="9" id="KW-0274">FAD</keyword>
<dbReference type="PANTHER" id="PTHR43396">
    <property type="entry name" value="FLAVOHEMOPROTEIN"/>
    <property type="match status" value="1"/>
</dbReference>
<dbReference type="AlphaFoldDB" id="A0A286U316"/>
<comment type="cofactor">
    <cofactor evidence="1">
        <name>heme b</name>
        <dbReference type="ChEBI" id="CHEBI:60344"/>
    </cofactor>
</comment>
<dbReference type="InterPro" id="IPR001433">
    <property type="entry name" value="OxRdtase_FAD/NAD-bd"/>
</dbReference>
<evidence type="ECO:0000256" key="6">
    <source>
        <dbReference type="ARBA" id="ARBA00022621"/>
    </source>
</evidence>
<comment type="similarity">
    <text evidence="16">Belongs to the globin family.</text>
</comment>
<evidence type="ECO:0000256" key="3">
    <source>
        <dbReference type="ARBA" id="ARBA00006401"/>
    </source>
</evidence>
<accession>A0A286U316</accession>
<dbReference type="Pfam" id="PF00175">
    <property type="entry name" value="NAD_binding_1"/>
    <property type="match status" value="1"/>
</dbReference>
<reference evidence="20" key="1">
    <citation type="journal article" date="2017" name="Environ. Microbiol. Rep.">
        <title>Genetic Diversity of Marine Anaerobic Ammonium-Oxidizing Bacteria as Revealed by Genomic and Proteomic Analyses of 'Candidatus Scalindua japonica'.</title>
        <authorList>
            <person name="Oshiki M."/>
            <person name="Mizuto K."/>
            <person name="Kimura Z."/>
            <person name="Kindaichi T."/>
            <person name="Satoh H."/>
            <person name="Okabe S."/>
        </authorList>
    </citation>
    <scope>NUCLEOTIDE SEQUENCE [LARGE SCALE GENOMIC DNA]</scope>
    <source>
        <strain evidence="20">husup-a2</strain>
    </source>
</reference>
<dbReference type="InterPro" id="IPR009050">
    <property type="entry name" value="Globin-like_sf"/>
</dbReference>
<dbReference type="PANTHER" id="PTHR43396:SF3">
    <property type="entry name" value="FLAVOHEMOPROTEIN"/>
    <property type="match status" value="1"/>
</dbReference>
<evidence type="ECO:0000256" key="5">
    <source>
        <dbReference type="ARBA" id="ARBA00022617"/>
    </source>
</evidence>
<comment type="catalytic activity">
    <reaction evidence="14">
        <text>2 nitric oxide + NADH + 2 O2 = 2 nitrate + NAD(+) + H(+)</text>
        <dbReference type="Rhea" id="RHEA:19469"/>
        <dbReference type="ChEBI" id="CHEBI:15378"/>
        <dbReference type="ChEBI" id="CHEBI:15379"/>
        <dbReference type="ChEBI" id="CHEBI:16480"/>
        <dbReference type="ChEBI" id="CHEBI:17632"/>
        <dbReference type="ChEBI" id="CHEBI:57540"/>
        <dbReference type="ChEBI" id="CHEBI:57945"/>
        <dbReference type="EC" id="1.14.12.17"/>
    </reaction>
</comment>
<dbReference type="NCBIfam" id="NF009805">
    <property type="entry name" value="PRK13289.1"/>
    <property type="match status" value="1"/>
</dbReference>
<dbReference type="FunFam" id="3.40.50.80:FF:000010">
    <property type="entry name" value="Flavohemoprotein"/>
    <property type="match status" value="1"/>
</dbReference>
<dbReference type="Pfam" id="PF00042">
    <property type="entry name" value="Globin"/>
    <property type="match status" value="1"/>
</dbReference>
<dbReference type="GO" id="GO:0046872">
    <property type="term" value="F:metal ion binding"/>
    <property type="evidence" value="ECO:0007669"/>
    <property type="project" value="UniProtKB-KW"/>
</dbReference>
<dbReference type="Gene3D" id="2.40.30.10">
    <property type="entry name" value="Translation factors"/>
    <property type="match status" value="1"/>
</dbReference>
<evidence type="ECO:0000313" key="19">
    <source>
        <dbReference type="EMBL" id="GAX62522.1"/>
    </source>
</evidence>
<dbReference type="OrthoDB" id="9801223at2"/>
<sequence length="396" mass="44598">MSLTDKTKKIIKATVPIIKKNEAELAKRIYPLLFTRNPMIKIFFNREHLRNGTQPRAFIASIIEYANNIDNLDAIKPLVNDIAEKHASLNIKPVQYSVVNTCLVEAFGYVLGTKGTYAVKRAWEEAIEYFANIIIETETRKYEETLAKEGGWKGFKKFTLANKENESSLITSFYLEPTDGKTIVIGKAGQYINMMLEVPERGTVFRNYSLSNSPNSNYYRISVKREDNGLVSNYLHDTLSPGDKIKLSPPYGTLCLKETDKPAALISGGVGITPMLSILQDAVKQQLTRQISFIHGTRNKDAHAFKDDVVTLTADHDNINHHFFYSRNSVKSADTQPGRITMNSVKEIVSHQTDAEFYLCGPAQMMKDLYRALIQWGVDADNIAYEYFGPKGDITG</sequence>
<evidence type="ECO:0000256" key="2">
    <source>
        <dbReference type="ARBA" id="ARBA00001974"/>
    </source>
</evidence>
<dbReference type="GO" id="GO:0071949">
    <property type="term" value="F:FAD binding"/>
    <property type="evidence" value="ECO:0007669"/>
    <property type="project" value="TreeGrafter"/>
</dbReference>
<evidence type="ECO:0000256" key="14">
    <source>
        <dbReference type="ARBA" id="ARBA00048649"/>
    </source>
</evidence>
<dbReference type="InterPro" id="IPR012292">
    <property type="entry name" value="Globin/Proto"/>
</dbReference>
<evidence type="ECO:0000256" key="8">
    <source>
        <dbReference type="ARBA" id="ARBA00022723"/>
    </source>
</evidence>
<dbReference type="EMBL" id="BAOS01000034">
    <property type="protein sequence ID" value="GAX62522.1"/>
    <property type="molecule type" value="Genomic_DNA"/>
</dbReference>
<dbReference type="GO" id="GO:0071500">
    <property type="term" value="P:cellular response to nitrosative stress"/>
    <property type="evidence" value="ECO:0007669"/>
    <property type="project" value="TreeGrafter"/>
</dbReference>
<dbReference type="GO" id="GO:0046210">
    <property type="term" value="P:nitric oxide catabolic process"/>
    <property type="evidence" value="ECO:0007669"/>
    <property type="project" value="TreeGrafter"/>
</dbReference>
<gene>
    <name evidence="19" type="ORF">SCALIN_C34_0073</name>
</gene>
<keyword evidence="6 16" id="KW-0561">Oxygen transport</keyword>
<evidence type="ECO:0000313" key="20">
    <source>
        <dbReference type="Proteomes" id="UP000218542"/>
    </source>
</evidence>
<evidence type="ECO:0000256" key="7">
    <source>
        <dbReference type="ARBA" id="ARBA00022630"/>
    </source>
</evidence>
<dbReference type="PROSITE" id="PS51384">
    <property type="entry name" value="FAD_FR"/>
    <property type="match status" value="1"/>
</dbReference>
<dbReference type="Gene3D" id="1.10.490.10">
    <property type="entry name" value="Globins"/>
    <property type="match status" value="1"/>
</dbReference>
<evidence type="ECO:0000259" key="18">
    <source>
        <dbReference type="PROSITE" id="PS51384"/>
    </source>
</evidence>
<dbReference type="SUPFAM" id="SSF46458">
    <property type="entry name" value="Globin-like"/>
    <property type="match status" value="1"/>
</dbReference>
<keyword evidence="13" id="KW-0520">NAD</keyword>
<dbReference type="Pfam" id="PF00970">
    <property type="entry name" value="FAD_binding_6"/>
    <property type="match status" value="1"/>
</dbReference>
<keyword evidence="12" id="KW-0408">Iron</keyword>
<dbReference type="PRINTS" id="PR00410">
    <property type="entry name" value="PHEHYDRXLASE"/>
</dbReference>
<feature type="domain" description="FAD-binding FR-type" evidence="18">
    <location>
        <begin position="153"/>
        <end position="257"/>
    </location>
</feature>
<dbReference type="PROSITE" id="PS01033">
    <property type="entry name" value="GLOBIN"/>
    <property type="match status" value="1"/>
</dbReference>
<evidence type="ECO:0000259" key="17">
    <source>
        <dbReference type="PROSITE" id="PS01033"/>
    </source>
</evidence>
<dbReference type="SUPFAM" id="SSF52343">
    <property type="entry name" value="Ferredoxin reductase-like, C-terminal NADP-linked domain"/>
    <property type="match status" value="1"/>
</dbReference>
<keyword evidence="16" id="KW-0813">Transport</keyword>
<keyword evidence="8" id="KW-0479">Metal-binding</keyword>
<dbReference type="FunFam" id="2.40.30.10:FF:000034">
    <property type="entry name" value="Flavohemoprotein"/>
    <property type="match status" value="1"/>
</dbReference>
<evidence type="ECO:0000256" key="12">
    <source>
        <dbReference type="ARBA" id="ARBA00023004"/>
    </source>
</evidence>
<dbReference type="InterPro" id="IPR017938">
    <property type="entry name" value="Riboflavin_synthase-like_b-brl"/>
</dbReference>
<keyword evidence="7" id="KW-0285">Flavoprotein</keyword>
<dbReference type="InterPro" id="IPR008333">
    <property type="entry name" value="Cbr1-like_FAD-bd_dom"/>
</dbReference>
<evidence type="ECO:0000256" key="16">
    <source>
        <dbReference type="RuleBase" id="RU000356"/>
    </source>
</evidence>
<evidence type="ECO:0000256" key="1">
    <source>
        <dbReference type="ARBA" id="ARBA00001970"/>
    </source>
</evidence>
<comment type="catalytic activity">
    <reaction evidence="15">
        <text>2 nitric oxide + NADPH + 2 O2 = 2 nitrate + NADP(+) + H(+)</text>
        <dbReference type="Rhea" id="RHEA:19465"/>
        <dbReference type="ChEBI" id="CHEBI:15378"/>
        <dbReference type="ChEBI" id="CHEBI:15379"/>
        <dbReference type="ChEBI" id="CHEBI:16480"/>
        <dbReference type="ChEBI" id="CHEBI:17632"/>
        <dbReference type="ChEBI" id="CHEBI:57783"/>
        <dbReference type="ChEBI" id="CHEBI:58349"/>
        <dbReference type="EC" id="1.14.12.17"/>
    </reaction>
</comment>
<evidence type="ECO:0000256" key="4">
    <source>
        <dbReference type="ARBA" id="ARBA00012229"/>
    </source>
</evidence>
<evidence type="ECO:0000256" key="9">
    <source>
        <dbReference type="ARBA" id="ARBA00022827"/>
    </source>
</evidence>
<keyword evidence="11" id="KW-0560">Oxidoreductase</keyword>
<comment type="caution">
    <text evidence="19">The sequence shown here is derived from an EMBL/GenBank/DDBJ whole genome shotgun (WGS) entry which is preliminary data.</text>
</comment>
<dbReference type="PRINTS" id="PR00371">
    <property type="entry name" value="FPNCR"/>
</dbReference>
<dbReference type="GO" id="GO:0005344">
    <property type="term" value="F:oxygen carrier activity"/>
    <property type="evidence" value="ECO:0007669"/>
    <property type="project" value="UniProtKB-KW"/>
</dbReference>
<dbReference type="EC" id="1.14.12.17" evidence="4"/>
<dbReference type="SUPFAM" id="SSF63380">
    <property type="entry name" value="Riboflavin synthase domain-like"/>
    <property type="match status" value="1"/>
</dbReference>
<dbReference type="InterPro" id="IPR017927">
    <property type="entry name" value="FAD-bd_FR_type"/>
</dbReference>
<keyword evidence="10" id="KW-0521">NADP</keyword>
<dbReference type="InterPro" id="IPR001709">
    <property type="entry name" value="Flavoprot_Pyr_Nucl_cyt_Rdtase"/>
</dbReference>
<evidence type="ECO:0000256" key="13">
    <source>
        <dbReference type="ARBA" id="ARBA00023027"/>
    </source>
</evidence>
<keyword evidence="20" id="KW-1185">Reference proteome</keyword>
<dbReference type="InterPro" id="IPR000971">
    <property type="entry name" value="Globin"/>
</dbReference>
<dbReference type="GO" id="GO:0019825">
    <property type="term" value="F:oxygen binding"/>
    <property type="evidence" value="ECO:0007669"/>
    <property type="project" value="InterPro"/>
</dbReference>
<proteinExistence type="inferred from homology"/>
<dbReference type="GO" id="GO:0008941">
    <property type="term" value="F:nitric oxide dioxygenase NAD(P)H activity"/>
    <property type="evidence" value="ECO:0007669"/>
    <property type="project" value="UniProtKB-EC"/>
</dbReference>
<dbReference type="Gene3D" id="3.40.50.80">
    <property type="entry name" value="Nucleotide-binding domain of ferredoxin-NADP reductase (FNR) module"/>
    <property type="match status" value="1"/>
</dbReference>
<dbReference type="Proteomes" id="UP000218542">
    <property type="component" value="Unassembled WGS sequence"/>
</dbReference>
<evidence type="ECO:0000256" key="11">
    <source>
        <dbReference type="ARBA" id="ARBA00023002"/>
    </source>
</evidence>
<comment type="similarity">
    <text evidence="3">In the C-terminal section; belongs to the flavoprotein pyridine nucleotide cytochrome reductase family.</text>
</comment>
<organism evidence="19 20">
    <name type="scientific">Candidatus Scalindua japonica</name>
    <dbReference type="NCBI Taxonomy" id="1284222"/>
    <lineage>
        <taxon>Bacteria</taxon>
        <taxon>Pseudomonadati</taxon>
        <taxon>Planctomycetota</taxon>
        <taxon>Candidatus Brocadiia</taxon>
        <taxon>Candidatus Brocadiales</taxon>
        <taxon>Candidatus Scalinduaceae</taxon>
        <taxon>Candidatus Scalindua</taxon>
    </lineage>
</organism>
<dbReference type="GO" id="GO:0020037">
    <property type="term" value="F:heme binding"/>
    <property type="evidence" value="ECO:0007669"/>
    <property type="project" value="InterPro"/>
</dbReference>
<evidence type="ECO:0000256" key="10">
    <source>
        <dbReference type="ARBA" id="ARBA00022857"/>
    </source>
</evidence>